<proteinExistence type="predicted"/>
<dbReference type="InterPro" id="IPR033904">
    <property type="entry name" value="Trans_IPPS_HH"/>
</dbReference>
<dbReference type="Proteomes" id="UP000295510">
    <property type="component" value="Unassembled WGS sequence"/>
</dbReference>
<sequence length="308" mass="34428">MGRGHNPAHPVNLMQGVDHYENFPVASWLCPPALRPPIVAIYRFARTADDLADEGNAPAPQRLAALQAYRAELGRACAAPLPPPHGRWPEVFGPLAVQIQRHALPAQWLHALLDAFEQDVRYTAEGLRYPDMPALLDYCSRSANPVGRLLLHLYGVSDPAAWRQSDAICSALQLINFWQDLRIDLSRQRHYLPTECLHRHGVDEATLQAGRPCPPAEAMVLELSAHARALMRQGAPLARRLPGRVGWELRLVVQGGLRILDKIDSLDGRTWQQRPRLTAADVPLLLWRAWRRPAALPPSQAHTDETRS</sequence>
<dbReference type="SFLD" id="SFLDG01018">
    <property type="entry name" value="Squalene/Phytoene_Synthase_Lik"/>
    <property type="match status" value="1"/>
</dbReference>
<dbReference type="PANTHER" id="PTHR31480">
    <property type="entry name" value="BIFUNCTIONAL LYCOPENE CYCLASE/PHYTOENE SYNTHASE"/>
    <property type="match status" value="1"/>
</dbReference>
<dbReference type="GO" id="GO:0016114">
    <property type="term" value="P:terpenoid biosynthetic process"/>
    <property type="evidence" value="ECO:0007669"/>
    <property type="project" value="UniProtKB-ARBA"/>
</dbReference>
<evidence type="ECO:0000313" key="2">
    <source>
        <dbReference type="Proteomes" id="UP000295510"/>
    </source>
</evidence>
<dbReference type="GO" id="GO:0051996">
    <property type="term" value="F:squalene synthase [NAD(P)H] activity"/>
    <property type="evidence" value="ECO:0007669"/>
    <property type="project" value="InterPro"/>
</dbReference>
<dbReference type="AlphaFoldDB" id="A0A4R6UH63"/>
<dbReference type="InterPro" id="IPR002060">
    <property type="entry name" value="Squ/phyt_synthse"/>
</dbReference>
<accession>A0A4R6UH63</accession>
<dbReference type="SFLD" id="SFLDG01212">
    <property type="entry name" value="Phytoene_synthase_like"/>
    <property type="match status" value="1"/>
</dbReference>
<dbReference type="Gene3D" id="1.10.600.10">
    <property type="entry name" value="Farnesyl Diphosphate Synthase"/>
    <property type="match status" value="1"/>
</dbReference>
<dbReference type="OrthoDB" id="9807580at2"/>
<comment type="caution">
    <text evidence="1">The sequence shown here is derived from an EMBL/GenBank/DDBJ whole genome shotgun (WGS) entry which is preliminary data.</text>
</comment>
<organism evidence="1 2">
    <name type="scientific">Tepidicella xavieri</name>
    <dbReference type="NCBI Taxonomy" id="360241"/>
    <lineage>
        <taxon>Bacteria</taxon>
        <taxon>Pseudomonadati</taxon>
        <taxon>Pseudomonadota</taxon>
        <taxon>Betaproteobacteria</taxon>
        <taxon>Burkholderiales</taxon>
        <taxon>Tepidicella</taxon>
    </lineage>
</organism>
<dbReference type="CDD" id="cd00683">
    <property type="entry name" value="Trans_IPPS_HH"/>
    <property type="match status" value="1"/>
</dbReference>
<dbReference type="SUPFAM" id="SSF48576">
    <property type="entry name" value="Terpenoid synthases"/>
    <property type="match status" value="1"/>
</dbReference>
<dbReference type="EMBL" id="SNYL01000001">
    <property type="protein sequence ID" value="TDQ45366.1"/>
    <property type="molecule type" value="Genomic_DNA"/>
</dbReference>
<dbReference type="Pfam" id="PF00494">
    <property type="entry name" value="SQS_PSY"/>
    <property type="match status" value="1"/>
</dbReference>
<dbReference type="InterPro" id="IPR008949">
    <property type="entry name" value="Isoprenoid_synthase_dom_sf"/>
</dbReference>
<dbReference type="InterPro" id="IPR017827">
    <property type="entry name" value="HSQ_synthase_HpnC"/>
</dbReference>
<dbReference type="SFLD" id="SFLDS00005">
    <property type="entry name" value="Isoprenoid_Synthase_Type_I"/>
    <property type="match status" value="1"/>
</dbReference>
<gene>
    <name evidence="1" type="ORF">DFR43_101271</name>
</gene>
<evidence type="ECO:0000313" key="1">
    <source>
        <dbReference type="EMBL" id="TDQ45366.1"/>
    </source>
</evidence>
<dbReference type="NCBIfam" id="TIGR03464">
    <property type="entry name" value="HpnC"/>
    <property type="match status" value="1"/>
</dbReference>
<keyword evidence="2" id="KW-1185">Reference proteome</keyword>
<protein>
    <submittedName>
        <fullName evidence="1">Squalene synthase HpnC</fullName>
    </submittedName>
</protein>
<dbReference type="InterPro" id="IPR044843">
    <property type="entry name" value="Trans_IPPS_bact-type"/>
</dbReference>
<dbReference type="GO" id="GO:0004311">
    <property type="term" value="F:geranylgeranyl diphosphate synthase activity"/>
    <property type="evidence" value="ECO:0007669"/>
    <property type="project" value="InterPro"/>
</dbReference>
<name>A0A4R6UH63_9BURK</name>
<reference evidence="1 2" key="1">
    <citation type="submission" date="2019-03" db="EMBL/GenBank/DDBJ databases">
        <title>Genomic Encyclopedia of Type Strains, Phase IV (KMG-IV): sequencing the most valuable type-strain genomes for metagenomic binning, comparative biology and taxonomic classification.</title>
        <authorList>
            <person name="Goeker M."/>
        </authorList>
    </citation>
    <scope>NUCLEOTIDE SEQUENCE [LARGE SCALE GENOMIC DNA]</scope>
    <source>
        <strain evidence="1 2">DSM 19605</strain>
    </source>
</reference>